<protein>
    <submittedName>
        <fullName evidence="3 4">Uncharacterized protein</fullName>
    </submittedName>
</protein>
<dbReference type="EMBL" id="AGNK02000587">
    <property type="status" value="NOT_ANNOTATED_CDS"/>
    <property type="molecule type" value="Genomic_DNA"/>
</dbReference>
<dbReference type="EnsemblPlants" id="KQL31943">
    <property type="protein sequence ID" value="KQL31943"/>
    <property type="gene ID" value="SETIT_018768mg"/>
</dbReference>
<dbReference type="OMA" id="PRRGMQV"/>
<dbReference type="HOGENOM" id="CLU_2175430_0_0_1"/>
<accession>K3YWX2</accession>
<name>K3YWX2_SETIT</name>
<dbReference type="EMBL" id="CM003528">
    <property type="protein sequence ID" value="RCV08767.1"/>
    <property type="molecule type" value="Genomic_DNA"/>
</dbReference>
<keyword evidence="5" id="KW-1185">Reference proteome</keyword>
<dbReference type="AlphaFoldDB" id="K3YWX2"/>
<evidence type="ECO:0000313" key="5">
    <source>
        <dbReference type="Proteomes" id="UP000004995"/>
    </source>
</evidence>
<evidence type="ECO:0000256" key="2">
    <source>
        <dbReference type="SAM" id="SignalP"/>
    </source>
</evidence>
<feature type="signal peptide" evidence="2">
    <location>
        <begin position="1"/>
        <end position="20"/>
    </location>
</feature>
<reference evidence="4" key="3">
    <citation type="submission" date="2018-08" db="UniProtKB">
        <authorList>
            <consortium name="EnsemblPlants"/>
        </authorList>
    </citation>
    <scope>IDENTIFICATION</scope>
    <source>
        <strain evidence="4">Yugu1</strain>
    </source>
</reference>
<gene>
    <name evidence="3" type="ORF">SETIT_1G352900v2</name>
</gene>
<reference evidence="3 5" key="1">
    <citation type="journal article" date="2012" name="Nat. Biotechnol.">
        <title>Reference genome sequence of the model plant Setaria.</title>
        <authorList>
            <person name="Bennetzen J.L."/>
            <person name="Schmutz J."/>
            <person name="Wang H."/>
            <person name="Percifield R."/>
            <person name="Hawkins J."/>
            <person name="Pontaroli A.C."/>
            <person name="Estep M."/>
            <person name="Feng L."/>
            <person name="Vaughn J.N."/>
            <person name="Grimwood J."/>
            <person name="Jenkins J."/>
            <person name="Barry K."/>
            <person name="Lindquist E."/>
            <person name="Hellsten U."/>
            <person name="Deshpande S."/>
            <person name="Wang X."/>
            <person name="Wu X."/>
            <person name="Mitros T."/>
            <person name="Triplett J."/>
            <person name="Yang X."/>
            <person name="Ye C.Y."/>
            <person name="Mauro-Herrera M."/>
            <person name="Wang L."/>
            <person name="Li P."/>
            <person name="Sharma M."/>
            <person name="Sharma R."/>
            <person name="Ronald P.C."/>
            <person name="Panaud O."/>
            <person name="Kellogg E.A."/>
            <person name="Brutnell T.P."/>
            <person name="Doust A.N."/>
            <person name="Tuskan G.A."/>
            <person name="Rokhsar D."/>
            <person name="Devos K.M."/>
        </authorList>
    </citation>
    <scope>NUCLEOTIDE SEQUENCE [LARGE SCALE GENOMIC DNA]</scope>
    <source>
        <strain evidence="5">cv. Yugu1</strain>
        <strain evidence="3">Yugu1</strain>
    </source>
</reference>
<sequence length="110" mass="12044">MHRKTSILLLLLLLLASCAALSLWVPGSRPGSSVWVRQRQEGRRLHAAVAARRRLGQRTPVKKPPSPNPNGMTTMVQPMPPPPPNSVSKSPRRGMQVGDGAAHQHRQPLN</sequence>
<dbReference type="PROSITE" id="PS51257">
    <property type="entry name" value="PROKAR_LIPOPROTEIN"/>
    <property type="match status" value="1"/>
</dbReference>
<feature type="chain" id="PRO_5010127236" evidence="2">
    <location>
        <begin position="21"/>
        <end position="110"/>
    </location>
</feature>
<keyword evidence="2" id="KW-0732">Signal</keyword>
<evidence type="ECO:0000313" key="3">
    <source>
        <dbReference type="EMBL" id="RCV08767.1"/>
    </source>
</evidence>
<organism evidence="3">
    <name type="scientific">Setaria italica</name>
    <name type="common">Foxtail millet</name>
    <name type="synonym">Panicum italicum</name>
    <dbReference type="NCBI Taxonomy" id="4555"/>
    <lineage>
        <taxon>Eukaryota</taxon>
        <taxon>Viridiplantae</taxon>
        <taxon>Streptophyta</taxon>
        <taxon>Embryophyta</taxon>
        <taxon>Tracheophyta</taxon>
        <taxon>Spermatophyta</taxon>
        <taxon>Magnoliopsida</taxon>
        <taxon>Liliopsida</taxon>
        <taxon>Poales</taxon>
        <taxon>Poaceae</taxon>
        <taxon>PACMAD clade</taxon>
        <taxon>Panicoideae</taxon>
        <taxon>Panicodae</taxon>
        <taxon>Paniceae</taxon>
        <taxon>Cenchrinae</taxon>
        <taxon>Setaria</taxon>
    </lineage>
</organism>
<dbReference type="Proteomes" id="UP000004995">
    <property type="component" value="Unassembled WGS sequence"/>
</dbReference>
<dbReference type="Gramene" id="KQL31943">
    <property type="protein sequence ID" value="KQL31943"/>
    <property type="gene ID" value="SETIT_018768mg"/>
</dbReference>
<reference evidence="3" key="2">
    <citation type="submission" date="2015-07" db="EMBL/GenBank/DDBJ databases">
        <authorList>
            <person name="Noorani M."/>
        </authorList>
    </citation>
    <scope>NUCLEOTIDE SEQUENCE</scope>
    <source>
        <strain evidence="3">Yugu1</strain>
    </source>
</reference>
<evidence type="ECO:0000313" key="4">
    <source>
        <dbReference type="EnsemblPlants" id="KQL31943"/>
    </source>
</evidence>
<evidence type="ECO:0000256" key="1">
    <source>
        <dbReference type="SAM" id="MobiDB-lite"/>
    </source>
</evidence>
<proteinExistence type="predicted"/>
<feature type="region of interest" description="Disordered" evidence="1">
    <location>
        <begin position="53"/>
        <end position="110"/>
    </location>
</feature>